<keyword evidence="8" id="KW-0503">Monooxygenase</keyword>
<dbReference type="PRINTS" id="PR00463">
    <property type="entry name" value="EP450I"/>
</dbReference>
<dbReference type="InterPro" id="IPR017972">
    <property type="entry name" value="Cyt_P450_CS"/>
</dbReference>
<dbReference type="CDD" id="cd11061">
    <property type="entry name" value="CYP67-like"/>
    <property type="match status" value="1"/>
</dbReference>
<protein>
    <recommendedName>
        <fullName evidence="13">Cytochrome P450 monooxygenase</fullName>
    </recommendedName>
</protein>
<evidence type="ECO:0008006" key="13">
    <source>
        <dbReference type="Google" id="ProtNLM"/>
    </source>
</evidence>
<dbReference type="SUPFAM" id="SSF48264">
    <property type="entry name" value="Cytochrome P450"/>
    <property type="match status" value="1"/>
</dbReference>
<keyword evidence="7" id="KW-0408">Iron</keyword>
<keyword evidence="10" id="KW-1133">Transmembrane helix</keyword>
<evidence type="ECO:0000256" key="2">
    <source>
        <dbReference type="ARBA" id="ARBA00005179"/>
    </source>
</evidence>
<feature type="transmembrane region" description="Helical" evidence="10">
    <location>
        <begin position="18"/>
        <end position="36"/>
    </location>
</feature>
<comment type="pathway">
    <text evidence="2">Secondary metabolite biosynthesis.</text>
</comment>
<evidence type="ECO:0000256" key="4">
    <source>
        <dbReference type="ARBA" id="ARBA00022617"/>
    </source>
</evidence>
<keyword evidence="4" id="KW-0349">Heme</keyword>
<evidence type="ECO:0000256" key="5">
    <source>
        <dbReference type="ARBA" id="ARBA00022723"/>
    </source>
</evidence>
<feature type="compositionally biased region" description="Low complexity" evidence="9">
    <location>
        <begin position="600"/>
        <end position="630"/>
    </location>
</feature>
<evidence type="ECO:0000313" key="11">
    <source>
        <dbReference type="EMBL" id="KAL0959891.1"/>
    </source>
</evidence>
<feature type="region of interest" description="Disordered" evidence="9">
    <location>
        <begin position="319"/>
        <end position="340"/>
    </location>
</feature>
<dbReference type="InterPro" id="IPR036396">
    <property type="entry name" value="Cyt_P450_sf"/>
</dbReference>
<evidence type="ECO:0000256" key="1">
    <source>
        <dbReference type="ARBA" id="ARBA00001971"/>
    </source>
</evidence>
<accession>A0ABR3JXQ0</accession>
<evidence type="ECO:0000313" key="12">
    <source>
        <dbReference type="Proteomes" id="UP001556367"/>
    </source>
</evidence>
<dbReference type="PANTHER" id="PTHR24305">
    <property type="entry name" value="CYTOCHROME P450"/>
    <property type="match status" value="1"/>
</dbReference>
<dbReference type="InterPro" id="IPR001128">
    <property type="entry name" value="Cyt_P450"/>
</dbReference>
<feature type="region of interest" description="Disordered" evidence="9">
    <location>
        <begin position="599"/>
        <end position="630"/>
    </location>
</feature>
<dbReference type="PANTHER" id="PTHR24305:SF29">
    <property type="entry name" value="BENZOATE-PARA-HYDROXYLASE"/>
    <property type="match status" value="1"/>
</dbReference>
<keyword evidence="10" id="KW-0472">Membrane</keyword>
<evidence type="ECO:0000256" key="9">
    <source>
        <dbReference type="SAM" id="MobiDB-lite"/>
    </source>
</evidence>
<keyword evidence="6" id="KW-0560">Oxidoreductase</keyword>
<comment type="caution">
    <text evidence="11">The sequence shown here is derived from an EMBL/GenBank/DDBJ whole genome shotgun (WGS) entry which is preliminary data.</text>
</comment>
<reference evidence="12" key="1">
    <citation type="submission" date="2024-06" db="EMBL/GenBank/DDBJ databases">
        <title>Multi-omics analyses provide insights into the biosynthesis of the anticancer antibiotic pleurotin in Hohenbuehelia grisea.</title>
        <authorList>
            <person name="Weaver J.A."/>
            <person name="Alberti F."/>
        </authorList>
    </citation>
    <scope>NUCLEOTIDE SEQUENCE [LARGE SCALE GENOMIC DNA]</scope>
    <source>
        <strain evidence="12">T-177</strain>
    </source>
</reference>
<dbReference type="EMBL" id="JASNQZ010000002">
    <property type="protein sequence ID" value="KAL0959891.1"/>
    <property type="molecule type" value="Genomic_DNA"/>
</dbReference>
<dbReference type="Gene3D" id="1.10.630.10">
    <property type="entry name" value="Cytochrome P450"/>
    <property type="match status" value="1"/>
</dbReference>
<dbReference type="Proteomes" id="UP001556367">
    <property type="component" value="Unassembled WGS sequence"/>
</dbReference>
<dbReference type="PRINTS" id="PR00385">
    <property type="entry name" value="P450"/>
</dbReference>
<evidence type="ECO:0000256" key="8">
    <source>
        <dbReference type="ARBA" id="ARBA00023033"/>
    </source>
</evidence>
<comment type="cofactor">
    <cofactor evidence="1">
        <name>heme</name>
        <dbReference type="ChEBI" id="CHEBI:30413"/>
    </cofactor>
</comment>
<evidence type="ECO:0000256" key="7">
    <source>
        <dbReference type="ARBA" id="ARBA00023004"/>
    </source>
</evidence>
<sequence>MIVDTALSITSHIDLRTAAFLAGLAVVAVHVVPWFLDPHGIRLYPGPFLAKFTDLWLGWVSAHGHRSEVVHHMHQKYGPIVRLAPNHVSIAEPDALPIVYAHGNGALKSEFYDAFVSIQRGVFNTRNRADHARKRKIVSHVFSQKSVLEFEPHIREYVSQLLTRWDTMVEKVKNASPSERVGGEEGEGWEGREGRVWLDCLPCDLAFGAPFGMLRAGADSAPVPATKEGAEAVMAAYGQGLGAEEASKVAIKHIPAVQILNGRGEYSMSMGVLPPHWRPIAKQLPWFKKGSKDVQALAGIAIMAVAKRLAEDKKVAQSERRSDLLSKLQQGKDDQGNPMGREELTAEALTLLIAGSDTTSNSTCAIIYYLASHPTAQAKLQAELDEHMGTEDELVATFAQIRRLTQHAAEEGSQPSTPSKEYSTEAKAFSLKDNDLSAPKGAKDTPPTIPYLDACINESLRLHSTSALGLPRVIPEGGLTVLGQHFPAGTVLSVPSYTIHRDPSVWGEDVDEFRPERWYEGDVGKMMRTFNPFSFGPRACVGRNLAYLELQIIVASILRRYNFVLENPDQPGTILYRPAREHHGFAHLATYPAIRRSMASQSQVSTSPSPTTSSPPSVPPGSGDNNPGGFFSPSGSPPLILAFLAIGLFSAAMIGVFGWRRLHFGRGNWMVAPVGVRGGPGGAGSARRGQRALGEKPKLVDLWTERGATRGGWDGARVDDMRWSDITVSRDSVLAQYS</sequence>
<evidence type="ECO:0000256" key="6">
    <source>
        <dbReference type="ARBA" id="ARBA00023002"/>
    </source>
</evidence>
<evidence type="ECO:0000256" key="3">
    <source>
        <dbReference type="ARBA" id="ARBA00010617"/>
    </source>
</evidence>
<comment type="similarity">
    <text evidence="3">Belongs to the cytochrome P450 family.</text>
</comment>
<keyword evidence="12" id="KW-1185">Reference proteome</keyword>
<dbReference type="InterPro" id="IPR050121">
    <property type="entry name" value="Cytochrome_P450_monoxygenase"/>
</dbReference>
<name>A0ABR3JXQ0_9AGAR</name>
<feature type="transmembrane region" description="Helical" evidence="10">
    <location>
        <begin position="639"/>
        <end position="659"/>
    </location>
</feature>
<gene>
    <name evidence="11" type="ORF">HGRIS_011559</name>
</gene>
<feature type="region of interest" description="Disordered" evidence="9">
    <location>
        <begin position="405"/>
        <end position="425"/>
    </location>
</feature>
<evidence type="ECO:0000256" key="10">
    <source>
        <dbReference type="SAM" id="Phobius"/>
    </source>
</evidence>
<dbReference type="Pfam" id="PF00067">
    <property type="entry name" value="p450"/>
    <property type="match status" value="3"/>
</dbReference>
<keyword evidence="5" id="KW-0479">Metal-binding</keyword>
<dbReference type="PROSITE" id="PS00086">
    <property type="entry name" value="CYTOCHROME_P450"/>
    <property type="match status" value="1"/>
</dbReference>
<keyword evidence="10" id="KW-0812">Transmembrane</keyword>
<proteinExistence type="inferred from homology"/>
<dbReference type="InterPro" id="IPR002401">
    <property type="entry name" value="Cyt_P450_E_grp-I"/>
</dbReference>
<organism evidence="11 12">
    <name type="scientific">Hohenbuehelia grisea</name>
    <dbReference type="NCBI Taxonomy" id="104357"/>
    <lineage>
        <taxon>Eukaryota</taxon>
        <taxon>Fungi</taxon>
        <taxon>Dikarya</taxon>
        <taxon>Basidiomycota</taxon>
        <taxon>Agaricomycotina</taxon>
        <taxon>Agaricomycetes</taxon>
        <taxon>Agaricomycetidae</taxon>
        <taxon>Agaricales</taxon>
        <taxon>Pleurotineae</taxon>
        <taxon>Pleurotaceae</taxon>
        <taxon>Hohenbuehelia</taxon>
    </lineage>
</organism>